<comment type="subcellular location">
    <subcellularLocation>
        <location evidence="1 6">Cell membrane</location>
        <topology evidence="1 6">Multi-pass membrane protein</topology>
    </subcellularLocation>
</comment>
<feature type="transmembrane region" description="Helical" evidence="6">
    <location>
        <begin position="186"/>
        <end position="210"/>
    </location>
</feature>
<organism evidence="7 8">
    <name type="scientific">Nesidiocoris tenuis</name>
    <dbReference type="NCBI Taxonomy" id="355587"/>
    <lineage>
        <taxon>Eukaryota</taxon>
        <taxon>Metazoa</taxon>
        <taxon>Ecdysozoa</taxon>
        <taxon>Arthropoda</taxon>
        <taxon>Hexapoda</taxon>
        <taxon>Insecta</taxon>
        <taxon>Pterygota</taxon>
        <taxon>Neoptera</taxon>
        <taxon>Paraneoptera</taxon>
        <taxon>Hemiptera</taxon>
        <taxon>Heteroptera</taxon>
        <taxon>Panheteroptera</taxon>
        <taxon>Cimicomorpha</taxon>
        <taxon>Miridae</taxon>
        <taxon>Dicyphina</taxon>
        <taxon>Nesidiocoris</taxon>
    </lineage>
</organism>
<evidence type="ECO:0000313" key="8">
    <source>
        <dbReference type="Proteomes" id="UP001307889"/>
    </source>
</evidence>
<evidence type="ECO:0000256" key="6">
    <source>
        <dbReference type="RuleBase" id="RU363108"/>
    </source>
</evidence>
<dbReference type="Proteomes" id="UP001307889">
    <property type="component" value="Chromosome 8"/>
</dbReference>
<keyword evidence="3 6" id="KW-0812">Transmembrane</keyword>
<keyword evidence="2 6" id="KW-1003">Cell membrane</keyword>
<keyword evidence="4 6" id="KW-1133">Transmembrane helix</keyword>
<feature type="transmembrane region" description="Helical" evidence="6">
    <location>
        <begin position="297"/>
        <end position="316"/>
    </location>
</feature>
<keyword evidence="6" id="KW-0807">Transducer</keyword>
<feature type="transmembrane region" description="Helical" evidence="6">
    <location>
        <begin position="105"/>
        <end position="126"/>
    </location>
</feature>
<gene>
    <name evidence="7" type="ORF">NTJ_10851</name>
</gene>
<evidence type="ECO:0000256" key="4">
    <source>
        <dbReference type="ARBA" id="ARBA00022989"/>
    </source>
</evidence>
<evidence type="ECO:0000256" key="5">
    <source>
        <dbReference type="ARBA" id="ARBA00023136"/>
    </source>
</evidence>
<feature type="transmembrane region" description="Helical" evidence="6">
    <location>
        <begin position="65"/>
        <end position="85"/>
    </location>
</feature>
<reference evidence="7 8" key="1">
    <citation type="submission" date="2023-09" db="EMBL/GenBank/DDBJ databases">
        <title>Nesidiocoris tenuis whole genome shotgun sequence.</title>
        <authorList>
            <person name="Shibata T."/>
            <person name="Shimoda M."/>
            <person name="Kobayashi T."/>
            <person name="Uehara T."/>
        </authorList>
    </citation>
    <scope>NUCLEOTIDE SEQUENCE [LARGE SCALE GENOMIC DNA]</scope>
    <source>
        <strain evidence="7 8">Japan</strain>
    </source>
</reference>
<comment type="function">
    <text evidence="6">Gustatory receptor which mediates acceptance or avoidance behavior, depending on its substrates.</text>
</comment>
<dbReference type="Pfam" id="PF08395">
    <property type="entry name" value="7tm_7"/>
    <property type="match status" value="1"/>
</dbReference>
<keyword evidence="5 6" id="KW-0472">Membrane</keyword>
<protein>
    <recommendedName>
        <fullName evidence="6">Gustatory receptor</fullName>
    </recommendedName>
</protein>
<feature type="transmembrane region" description="Helical" evidence="6">
    <location>
        <begin position="264"/>
        <end position="285"/>
    </location>
</feature>
<dbReference type="InterPro" id="IPR013604">
    <property type="entry name" value="7TM_chemorcpt"/>
</dbReference>
<evidence type="ECO:0000256" key="3">
    <source>
        <dbReference type="ARBA" id="ARBA00022692"/>
    </source>
</evidence>
<keyword evidence="6 7" id="KW-0675">Receptor</keyword>
<comment type="caution">
    <text evidence="6">Lacks conserved residue(s) required for the propagation of feature annotation.</text>
</comment>
<proteinExistence type="inferred from homology"/>
<evidence type="ECO:0000256" key="1">
    <source>
        <dbReference type="ARBA" id="ARBA00004651"/>
    </source>
</evidence>
<sequence length="397" mass="45256">MEILRKYRAAKMAFPSKGRRKFAWENKPTGKNVWMAQFESLLWILRISLRFPFTRTIDGKLRIKLISWPFLYWLVGYCIIAAVNAENFFELFKHMINEKMSFLELIIAGYNVVIMVYFCTYVGSVFSEFSMLADFLNYWSDVEVTYERGIGKPMSFKHKRRCDFLASIVLPFSFIIVVLMKDVIYYVHWYSLSVHVVALSALITMSEYAVISNQELMNLNRGIKRKIVTDLCSLGSAIPSACDIANLRIAWLHLNVAIKAHFEAWSYVGTNICITLQIVFVTSLFAAISELLSGKNLPLDLIVLVVASCNISFIVFNNGHRLSENAGADIAKALAHVNLLPLETSAREEVKLFMKVVRINYRDLTFGGIVICNRGTITDMVSVTVTYLIILLQLERG</sequence>
<name>A0ABN7B0S3_9HEMI</name>
<comment type="similarity">
    <text evidence="6">Belongs to the insect chemoreceptor superfamily. Gustatory receptor (GR) family.</text>
</comment>
<dbReference type="EMBL" id="AP028916">
    <property type="protein sequence ID" value="BES98037.1"/>
    <property type="molecule type" value="Genomic_DNA"/>
</dbReference>
<feature type="transmembrane region" description="Helical" evidence="6">
    <location>
        <begin position="162"/>
        <end position="180"/>
    </location>
</feature>
<accession>A0ABN7B0S3</accession>
<evidence type="ECO:0000313" key="7">
    <source>
        <dbReference type="EMBL" id="BES98037.1"/>
    </source>
</evidence>
<keyword evidence="8" id="KW-1185">Reference proteome</keyword>
<evidence type="ECO:0000256" key="2">
    <source>
        <dbReference type="ARBA" id="ARBA00022475"/>
    </source>
</evidence>